<evidence type="ECO:0000313" key="2">
    <source>
        <dbReference type="EMBL" id="COW18828.1"/>
    </source>
</evidence>
<feature type="region of interest" description="Disordered" evidence="1">
    <location>
        <begin position="35"/>
        <end position="56"/>
    </location>
</feature>
<dbReference type="EMBL" id="CSAE01000371">
    <property type="protein sequence ID" value="COW18828.1"/>
    <property type="molecule type" value="Genomic_DNA"/>
</dbReference>
<sequence>MTTSVSPMVCPPMASRLHTPYTGMPSACPYAAAEAMPARSPVNGPGPQPTTTASRSAIVSAASASAASTLGVSRSACARASTVTLSPSTTRS</sequence>
<organism evidence="2 3">
    <name type="scientific">Mycobacterium tuberculosis</name>
    <dbReference type="NCBI Taxonomy" id="1773"/>
    <lineage>
        <taxon>Bacteria</taxon>
        <taxon>Bacillati</taxon>
        <taxon>Actinomycetota</taxon>
        <taxon>Actinomycetes</taxon>
        <taxon>Mycobacteriales</taxon>
        <taxon>Mycobacteriaceae</taxon>
        <taxon>Mycobacterium</taxon>
        <taxon>Mycobacterium tuberculosis complex</taxon>
    </lineage>
</organism>
<dbReference type="Proteomes" id="UP000038802">
    <property type="component" value="Unassembled WGS sequence"/>
</dbReference>
<proteinExistence type="predicted"/>
<evidence type="ECO:0000313" key="3">
    <source>
        <dbReference type="Proteomes" id="UP000038802"/>
    </source>
</evidence>
<name>A0A0U0QPR0_MYCTX</name>
<protein>
    <submittedName>
        <fullName evidence="2">Uncharacterized protein</fullName>
    </submittedName>
</protein>
<evidence type="ECO:0000256" key="1">
    <source>
        <dbReference type="SAM" id="MobiDB-lite"/>
    </source>
</evidence>
<reference evidence="3" key="1">
    <citation type="submission" date="2015-03" db="EMBL/GenBank/DDBJ databases">
        <authorList>
            <consortium name="Pathogen Informatics"/>
        </authorList>
    </citation>
    <scope>NUCLEOTIDE SEQUENCE [LARGE SCALE GENOMIC DNA]</scope>
    <source>
        <strain evidence="3">K00500041</strain>
    </source>
</reference>
<accession>A0A0U0QPR0</accession>
<gene>
    <name evidence="2" type="ORF">ERS007703_03004</name>
</gene>
<dbReference type="AlphaFoldDB" id="A0A0U0QPR0"/>